<dbReference type="RefSeq" id="WP_141368775.1">
    <property type="nucleotide sequence ID" value="NZ_BJLQ01000003.1"/>
</dbReference>
<evidence type="ECO:0000313" key="1">
    <source>
        <dbReference type="EMBL" id="GEA83263.1"/>
    </source>
</evidence>
<dbReference type="Proteomes" id="UP000320461">
    <property type="component" value="Unassembled WGS sequence"/>
</dbReference>
<reference evidence="1 2" key="1">
    <citation type="submission" date="2019-06" db="EMBL/GenBank/DDBJ databases">
        <title>Whole genome shotgun sequence of Cellulomonas gelida NBRC 3748.</title>
        <authorList>
            <person name="Hosoyama A."/>
            <person name="Uohara A."/>
            <person name="Ohji S."/>
            <person name="Ichikawa N."/>
        </authorList>
    </citation>
    <scope>NUCLEOTIDE SEQUENCE [LARGE SCALE GENOMIC DNA]</scope>
    <source>
        <strain evidence="1 2">NBRC 3748</strain>
    </source>
</reference>
<dbReference type="EMBL" id="BJLQ01000003">
    <property type="protein sequence ID" value="GEA83263.1"/>
    <property type="molecule type" value="Genomic_DNA"/>
</dbReference>
<comment type="caution">
    <text evidence="1">The sequence shown here is derived from an EMBL/GenBank/DDBJ whole genome shotgun (WGS) entry which is preliminary data.</text>
</comment>
<dbReference type="AlphaFoldDB" id="A0A4Y3KH87"/>
<sequence>MWDEELVGDVRRWVESGDLDVACERLAEKLRETGVDGFTRAARGGFTNSPDEVRRWLQRCAGLLTTLGGEYPALYTEMNGYTLNTDHWSAALEAWSAPIDDFEALDDGPADVPLHYREDLTLRGWASMQGSFERYVGEHAPRSADVETATSVAELLVHVAFLRLVRDAWLAGPIEGISVPLAVTTHDSELGIVLQPVE</sequence>
<dbReference type="OrthoDB" id="652227at2"/>
<proteinExistence type="predicted"/>
<evidence type="ECO:0000313" key="2">
    <source>
        <dbReference type="Proteomes" id="UP000320461"/>
    </source>
</evidence>
<keyword evidence="2" id="KW-1185">Reference proteome</keyword>
<organism evidence="1 2">
    <name type="scientific">Cellulomonas gelida</name>
    <dbReference type="NCBI Taxonomy" id="1712"/>
    <lineage>
        <taxon>Bacteria</taxon>
        <taxon>Bacillati</taxon>
        <taxon>Actinomycetota</taxon>
        <taxon>Actinomycetes</taxon>
        <taxon>Micrococcales</taxon>
        <taxon>Cellulomonadaceae</taxon>
        <taxon>Cellulomonas</taxon>
    </lineage>
</organism>
<protein>
    <submittedName>
        <fullName evidence="1">Uncharacterized protein</fullName>
    </submittedName>
</protein>
<accession>A0A4Y3KH87</accession>
<name>A0A4Y3KH87_9CELL</name>
<gene>
    <name evidence="1" type="ORF">CGE01nite_05140</name>
</gene>